<evidence type="ECO:0000313" key="3">
    <source>
        <dbReference type="Proteomes" id="UP001501323"/>
    </source>
</evidence>
<keyword evidence="3" id="KW-1185">Reference proteome</keyword>
<sequence>MLKAFTIVMLSSFFAVACATAPATQDVLRIDATSTDSAEASYKAMMSERSEADQQRLALAVLMLNMEGVESAREVVDNPELQSPSIGRIKDKVAGLSANEIIELAARNPSIQIETPGQ</sequence>
<dbReference type="EMBL" id="BAABJY010000002">
    <property type="protein sequence ID" value="GAA4861344.1"/>
    <property type="molecule type" value="Genomic_DNA"/>
</dbReference>
<protein>
    <submittedName>
        <fullName evidence="2">Uncharacterized protein</fullName>
    </submittedName>
</protein>
<name>A0ABP9DVL4_9GAMM</name>
<reference evidence="3" key="1">
    <citation type="journal article" date="2019" name="Int. J. Syst. Evol. Microbiol.">
        <title>The Global Catalogue of Microorganisms (GCM) 10K type strain sequencing project: providing services to taxonomists for standard genome sequencing and annotation.</title>
        <authorList>
            <consortium name="The Broad Institute Genomics Platform"/>
            <consortium name="The Broad Institute Genome Sequencing Center for Infectious Disease"/>
            <person name="Wu L."/>
            <person name="Ma J."/>
        </authorList>
    </citation>
    <scope>NUCLEOTIDE SEQUENCE [LARGE SCALE GENOMIC DNA]</scope>
    <source>
        <strain evidence="3">JCM 18392</strain>
    </source>
</reference>
<comment type="caution">
    <text evidence="2">The sequence shown here is derived from an EMBL/GenBank/DDBJ whole genome shotgun (WGS) entry which is preliminary data.</text>
</comment>
<proteinExistence type="predicted"/>
<feature type="chain" id="PRO_5045594703" evidence="1">
    <location>
        <begin position="18"/>
        <end position="118"/>
    </location>
</feature>
<evidence type="ECO:0000313" key="2">
    <source>
        <dbReference type="EMBL" id="GAA4861344.1"/>
    </source>
</evidence>
<accession>A0ABP9DVL4</accession>
<feature type="signal peptide" evidence="1">
    <location>
        <begin position="1"/>
        <end position="17"/>
    </location>
</feature>
<dbReference type="RefSeq" id="WP_345294587.1">
    <property type="nucleotide sequence ID" value="NZ_BAABJY010000002.1"/>
</dbReference>
<keyword evidence="1" id="KW-0732">Signal</keyword>
<organism evidence="2 3">
    <name type="scientific">Luteimonas vadosa</name>
    <dbReference type="NCBI Taxonomy" id="1165507"/>
    <lineage>
        <taxon>Bacteria</taxon>
        <taxon>Pseudomonadati</taxon>
        <taxon>Pseudomonadota</taxon>
        <taxon>Gammaproteobacteria</taxon>
        <taxon>Lysobacterales</taxon>
        <taxon>Lysobacteraceae</taxon>
        <taxon>Luteimonas</taxon>
    </lineage>
</organism>
<dbReference type="PROSITE" id="PS51257">
    <property type="entry name" value="PROKAR_LIPOPROTEIN"/>
    <property type="match status" value="1"/>
</dbReference>
<evidence type="ECO:0000256" key="1">
    <source>
        <dbReference type="SAM" id="SignalP"/>
    </source>
</evidence>
<dbReference type="Proteomes" id="UP001501323">
    <property type="component" value="Unassembled WGS sequence"/>
</dbReference>
<gene>
    <name evidence="2" type="ORF">GCM10023332_11630</name>
</gene>